<keyword evidence="1" id="KW-0677">Repeat</keyword>
<proteinExistence type="predicted"/>
<dbReference type="PANTHER" id="PTHR45586">
    <property type="entry name" value="TPR REPEAT-CONTAINING PROTEIN PA4667"/>
    <property type="match status" value="1"/>
</dbReference>
<dbReference type="PANTHER" id="PTHR45586:SF1">
    <property type="entry name" value="LIPOPOLYSACCHARIDE ASSEMBLY PROTEIN B"/>
    <property type="match status" value="1"/>
</dbReference>
<evidence type="ECO:0000313" key="6">
    <source>
        <dbReference type="Proteomes" id="UP000677126"/>
    </source>
</evidence>
<accession>A0ABX8E4K2</accession>
<evidence type="ECO:0000256" key="2">
    <source>
        <dbReference type="ARBA" id="ARBA00022803"/>
    </source>
</evidence>
<dbReference type="InterPro" id="IPR011990">
    <property type="entry name" value="TPR-like_helical_dom_sf"/>
</dbReference>
<dbReference type="RefSeq" id="WP_213502270.1">
    <property type="nucleotide sequence ID" value="NZ_CP054856.1"/>
</dbReference>
<dbReference type="InterPro" id="IPR019734">
    <property type="entry name" value="TPR_rpt"/>
</dbReference>
<reference evidence="5 6" key="1">
    <citation type="journal article" date="2021" name="Int. J. Syst. Evol. Microbiol.">
        <title>Novosphingobium decolorationis sp. nov., an aniline blue-decolourizing bacterium isolated from East Pacific sediment.</title>
        <authorList>
            <person name="Chen X."/>
            <person name="Dong B."/>
            <person name="Chen T."/>
            <person name="Ren N."/>
            <person name="Wang J."/>
            <person name="Xu Y."/>
            <person name="Yang J."/>
            <person name="Zhu S."/>
            <person name="Chen J."/>
        </authorList>
    </citation>
    <scope>NUCLEOTIDE SEQUENCE [LARGE SCALE GENOMIC DNA]</scope>
    <source>
        <strain evidence="5 6">502str22</strain>
    </source>
</reference>
<dbReference type="Proteomes" id="UP000677126">
    <property type="component" value="Chromosome"/>
</dbReference>
<keyword evidence="2 3" id="KW-0802">TPR repeat</keyword>
<organism evidence="5 6">
    <name type="scientific">Novosphingobium decolorationis</name>
    <dbReference type="NCBI Taxonomy" id="2698673"/>
    <lineage>
        <taxon>Bacteria</taxon>
        <taxon>Pseudomonadati</taxon>
        <taxon>Pseudomonadota</taxon>
        <taxon>Alphaproteobacteria</taxon>
        <taxon>Sphingomonadales</taxon>
        <taxon>Sphingomonadaceae</taxon>
        <taxon>Novosphingobium</taxon>
    </lineage>
</organism>
<dbReference type="EMBL" id="CP054856">
    <property type="protein sequence ID" value="QVM82986.1"/>
    <property type="molecule type" value="Genomic_DNA"/>
</dbReference>
<keyword evidence="4" id="KW-0732">Signal</keyword>
<dbReference type="Pfam" id="PF13432">
    <property type="entry name" value="TPR_16"/>
    <property type="match status" value="2"/>
</dbReference>
<sequence length="512" mass="53582">MKRVLPLALVPALALALALNLAGCGLDPAEQMERARASYAAHDFTRARLDLVSLLQEEPQNEAARKLLARTLLAMGDGEGARQALERIAPGQRSADHAVLLGEAALLRARPDEALALVDGARGSGAQWVRGMAHLLKGDPARARSAFALGLEEGPENARLLADFARLELKEGHVRKARGLVDRALKVDPSAREALLADGQVATAQGDLLRALEAYSAALEAYPGNLAALTGKAAILGDLGRTKEMETVLAAVPEGTGASPELVYLRARLAGAQGDWAKVRGILQSSSELVRSRDEAAILYARALVELGQDEQARAALQPVLTRAPSNVAARRELARIQIAQKDFTAALATLEPLVAKSTASGSDRRLYAAAAKGAGRSDAAQAAQRARAPSPQALAAQLAEADTAMKAGNWANASALYKGLLAVTDGTNPLVLNNLALAESRLGREQEGLAFALRALESAPENASVMDTAGWLLVETDTDHARGLRLLEAAAKKAPGNTTIAGHLAAARKGT</sequence>
<dbReference type="InterPro" id="IPR051012">
    <property type="entry name" value="CellSynth/LPSAsmb/PSIAsmb"/>
</dbReference>
<evidence type="ECO:0000256" key="4">
    <source>
        <dbReference type="SAM" id="SignalP"/>
    </source>
</evidence>
<evidence type="ECO:0000256" key="3">
    <source>
        <dbReference type="PROSITE-ProRule" id="PRU00339"/>
    </source>
</evidence>
<evidence type="ECO:0000313" key="5">
    <source>
        <dbReference type="EMBL" id="QVM82986.1"/>
    </source>
</evidence>
<keyword evidence="6" id="KW-1185">Reference proteome</keyword>
<evidence type="ECO:0000256" key="1">
    <source>
        <dbReference type="ARBA" id="ARBA00022737"/>
    </source>
</evidence>
<name>A0ABX8E4K2_9SPHN</name>
<dbReference type="PROSITE" id="PS50005">
    <property type="entry name" value="TPR"/>
    <property type="match status" value="1"/>
</dbReference>
<dbReference type="Gene3D" id="1.25.40.10">
    <property type="entry name" value="Tetratricopeptide repeat domain"/>
    <property type="match status" value="3"/>
</dbReference>
<feature type="chain" id="PRO_5045266008" evidence="4">
    <location>
        <begin position="23"/>
        <end position="512"/>
    </location>
</feature>
<dbReference type="Pfam" id="PF14559">
    <property type="entry name" value="TPR_19"/>
    <property type="match status" value="2"/>
</dbReference>
<dbReference type="SUPFAM" id="SSF48452">
    <property type="entry name" value="TPR-like"/>
    <property type="match status" value="2"/>
</dbReference>
<dbReference type="SMART" id="SM00028">
    <property type="entry name" value="TPR"/>
    <property type="match status" value="5"/>
</dbReference>
<protein>
    <submittedName>
        <fullName evidence="5">Tetratricopeptide repeat protein</fullName>
    </submittedName>
</protein>
<gene>
    <name evidence="5" type="ORF">HT578_04015</name>
</gene>
<feature type="signal peptide" evidence="4">
    <location>
        <begin position="1"/>
        <end position="22"/>
    </location>
</feature>
<feature type="repeat" description="TPR" evidence="3">
    <location>
        <begin position="192"/>
        <end position="225"/>
    </location>
</feature>